<feature type="region of interest" description="Disordered" evidence="1">
    <location>
        <begin position="161"/>
        <end position="222"/>
    </location>
</feature>
<sequence length="246" mass="29223">MVKVAAHFVCEEWCRVGQGSRQRIPLCALLISLFIEFLFFRGQLLLFVEWILHASFKETVERREKEGVLEMIMMLKHEGMLSRDDYNRLLHSTQHGLSSGLSSQHWQRAIRTQTAALLELAFISRKCLPIAGRFHHWPSPIAKRFLIPTGTQRRLEEAKWEEDDVRRREEERGKEEENLVEEAKRRMKDTKEAEERRRKKYELRRDREQKNKRRLPWTLPSIAPHTIERTQLDGARTKMVRTALPS</sequence>
<dbReference type="EMBL" id="JARBJD010000224">
    <property type="protein sequence ID" value="KAK2946593.1"/>
    <property type="molecule type" value="Genomic_DNA"/>
</dbReference>
<name>A0ABQ9X4T4_9EUKA</name>
<dbReference type="Proteomes" id="UP001281761">
    <property type="component" value="Unassembled WGS sequence"/>
</dbReference>
<evidence type="ECO:0000313" key="3">
    <source>
        <dbReference type="Proteomes" id="UP001281761"/>
    </source>
</evidence>
<comment type="caution">
    <text evidence="2">The sequence shown here is derived from an EMBL/GenBank/DDBJ whole genome shotgun (WGS) entry which is preliminary data.</text>
</comment>
<organism evidence="2 3">
    <name type="scientific">Blattamonas nauphoetae</name>
    <dbReference type="NCBI Taxonomy" id="2049346"/>
    <lineage>
        <taxon>Eukaryota</taxon>
        <taxon>Metamonada</taxon>
        <taxon>Preaxostyla</taxon>
        <taxon>Oxymonadida</taxon>
        <taxon>Blattamonas</taxon>
    </lineage>
</organism>
<feature type="compositionally biased region" description="Basic and acidic residues" evidence="1">
    <location>
        <begin position="161"/>
        <end position="196"/>
    </location>
</feature>
<reference evidence="2 3" key="1">
    <citation type="journal article" date="2022" name="bioRxiv">
        <title>Genomics of Preaxostyla Flagellates Illuminates Evolutionary Transitions and the Path Towards Mitochondrial Loss.</title>
        <authorList>
            <person name="Novak L.V.F."/>
            <person name="Treitli S.C."/>
            <person name="Pyrih J."/>
            <person name="Halakuc P."/>
            <person name="Pipaliya S.V."/>
            <person name="Vacek V."/>
            <person name="Brzon O."/>
            <person name="Soukal P."/>
            <person name="Eme L."/>
            <person name="Dacks J.B."/>
            <person name="Karnkowska A."/>
            <person name="Elias M."/>
            <person name="Hampl V."/>
        </authorList>
    </citation>
    <scope>NUCLEOTIDE SEQUENCE [LARGE SCALE GENOMIC DNA]</scope>
    <source>
        <strain evidence="2">NAU3</strain>
        <tissue evidence="2">Gut</tissue>
    </source>
</reference>
<keyword evidence="3" id="KW-1185">Reference proteome</keyword>
<evidence type="ECO:0000256" key="1">
    <source>
        <dbReference type="SAM" id="MobiDB-lite"/>
    </source>
</evidence>
<gene>
    <name evidence="2" type="ORF">BLNAU_18506</name>
</gene>
<proteinExistence type="predicted"/>
<accession>A0ABQ9X4T4</accession>
<evidence type="ECO:0000313" key="2">
    <source>
        <dbReference type="EMBL" id="KAK2946593.1"/>
    </source>
</evidence>
<protein>
    <submittedName>
        <fullName evidence="2">Uncharacterized protein</fullName>
    </submittedName>
</protein>